<protein>
    <submittedName>
        <fullName evidence="5">WAT1-related protein</fullName>
    </submittedName>
</protein>
<evidence type="ECO:0000256" key="2">
    <source>
        <dbReference type="ARBA" id="ARBA00022989"/>
    </source>
</evidence>
<proteinExistence type="predicted"/>
<dbReference type="GO" id="GO:0016020">
    <property type="term" value="C:membrane"/>
    <property type="evidence" value="ECO:0007669"/>
    <property type="project" value="InterPro"/>
</dbReference>
<evidence type="ECO:0000256" key="4">
    <source>
        <dbReference type="SAM" id="Phobius"/>
    </source>
</evidence>
<evidence type="ECO:0000256" key="3">
    <source>
        <dbReference type="ARBA" id="ARBA00023136"/>
    </source>
</evidence>
<evidence type="ECO:0000313" key="6">
    <source>
        <dbReference type="Proteomes" id="UP000743370"/>
    </source>
</evidence>
<dbReference type="InterPro" id="IPR030184">
    <property type="entry name" value="WAT1-related"/>
</dbReference>
<evidence type="ECO:0000256" key="1">
    <source>
        <dbReference type="ARBA" id="ARBA00022692"/>
    </source>
</evidence>
<keyword evidence="3 4" id="KW-0472">Membrane</keyword>
<organism evidence="5 6">
    <name type="scientific">Phaseolus angularis</name>
    <name type="common">Azuki bean</name>
    <name type="synonym">Vigna angularis</name>
    <dbReference type="NCBI Taxonomy" id="3914"/>
    <lineage>
        <taxon>Eukaryota</taxon>
        <taxon>Viridiplantae</taxon>
        <taxon>Streptophyta</taxon>
        <taxon>Embryophyta</taxon>
        <taxon>Tracheophyta</taxon>
        <taxon>Spermatophyta</taxon>
        <taxon>Magnoliopsida</taxon>
        <taxon>eudicotyledons</taxon>
        <taxon>Gunneridae</taxon>
        <taxon>Pentapetalae</taxon>
        <taxon>rosids</taxon>
        <taxon>fabids</taxon>
        <taxon>Fabales</taxon>
        <taxon>Fabaceae</taxon>
        <taxon>Papilionoideae</taxon>
        <taxon>50 kb inversion clade</taxon>
        <taxon>NPAAA clade</taxon>
        <taxon>indigoferoid/millettioid clade</taxon>
        <taxon>Phaseoleae</taxon>
        <taxon>Vigna</taxon>
    </lineage>
</organism>
<reference evidence="5 6" key="1">
    <citation type="submission" date="2020-05" db="EMBL/GenBank/DDBJ databases">
        <title>Vigna angularis (adzuki bean) Var. LongXiaoDou No. 4 denovo assembly.</title>
        <authorList>
            <person name="Xiang H."/>
        </authorList>
    </citation>
    <scope>NUCLEOTIDE SEQUENCE [LARGE SCALE GENOMIC DNA]</scope>
    <source>
        <tissue evidence="5">Leaf</tissue>
    </source>
</reference>
<dbReference type="Proteomes" id="UP000743370">
    <property type="component" value="Unassembled WGS sequence"/>
</dbReference>
<dbReference type="GO" id="GO:0022857">
    <property type="term" value="F:transmembrane transporter activity"/>
    <property type="evidence" value="ECO:0007669"/>
    <property type="project" value="InterPro"/>
</dbReference>
<comment type="caution">
    <text evidence="5">The sequence shown here is derived from an EMBL/GenBank/DDBJ whole genome shotgun (WGS) entry which is preliminary data.</text>
</comment>
<feature type="transmembrane region" description="Helical" evidence="4">
    <location>
        <begin position="16"/>
        <end position="36"/>
    </location>
</feature>
<evidence type="ECO:0000313" key="5">
    <source>
        <dbReference type="EMBL" id="KAG2384533.1"/>
    </source>
</evidence>
<dbReference type="EMBL" id="JABFOF010000008">
    <property type="protein sequence ID" value="KAG2384533.1"/>
    <property type="molecule type" value="Genomic_DNA"/>
</dbReference>
<name>A0A8T0JZ13_PHAAN</name>
<sequence length="106" mass="11689">MAYYIQGAVMKDRGPVFVTTFNPLCMVIVAIMGSFFMPEQMYLGRTISGGVGLMVSLLSMPEKMSCRPPSPPASSDASAMRRMMEFVLQAMQQLNVALMQQRTIGL</sequence>
<keyword evidence="2 4" id="KW-1133">Transmembrane helix</keyword>
<accession>A0A8T0JZ13</accession>
<keyword evidence="1 4" id="KW-0812">Transmembrane</keyword>
<dbReference type="AlphaFoldDB" id="A0A8T0JZ13"/>
<gene>
    <name evidence="5" type="ORF">HKW66_Vig0147030</name>
</gene>
<dbReference type="PANTHER" id="PTHR31218">
    <property type="entry name" value="WAT1-RELATED PROTEIN"/>
    <property type="match status" value="1"/>
</dbReference>